<dbReference type="GO" id="GO:0016020">
    <property type="term" value="C:membrane"/>
    <property type="evidence" value="ECO:0007669"/>
    <property type="project" value="UniProtKB-SubCell"/>
</dbReference>
<reference evidence="8 9" key="1">
    <citation type="submission" date="2019-07" db="EMBL/GenBank/DDBJ databases">
        <title>De Novo Assembly of kiwifruit Actinidia rufa.</title>
        <authorList>
            <person name="Sugita-Konishi S."/>
            <person name="Sato K."/>
            <person name="Mori E."/>
            <person name="Abe Y."/>
            <person name="Kisaki G."/>
            <person name="Hamano K."/>
            <person name="Suezawa K."/>
            <person name="Otani M."/>
            <person name="Fukuda T."/>
            <person name="Manabe T."/>
            <person name="Gomi K."/>
            <person name="Tabuchi M."/>
            <person name="Akimitsu K."/>
            <person name="Kataoka I."/>
        </authorList>
    </citation>
    <scope>NUCLEOTIDE SEQUENCE [LARGE SCALE GENOMIC DNA]</scope>
    <source>
        <strain evidence="9">cv. Fuchu</strain>
    </source>
</reference>
<dbReference type="Proteomes" id="UP000585474">
    <property type="component" value="Unassembled WGS sequence"/>
</dbReference>
<evidence type="ECO:0000256" key="4">
    <source>
        <dbReference type="ARBA" id="ARBA00022692"/>
    </source>
</evidence>
<feature type="transmembrane region" description="Helical" evidence="7">
    <location>
        <begin position="260"/>
        <end position="286"/>
    </location>
</feature>
<feature type="transmembrane region" description="Helical" evidence="7">
    <location>
        <begin position="138"/>
        <end position="159"/>
    </location>
</feature>
<dbReference type="InterPro" id="IPR045035">
    <property type="entry name" value="YSL-like"/>
</dbReference>
<accession>A0A7J0GF96</accession>
<keyword evidence="4 7" id="KW-0812">Transmembrane</keyword>
<dbReference type="InterPro" id="IPR004813">
    <property type="entry name" value="OPT"/>
</dbReference>
<comment type="caution">
    <text evidence="8">The sequence shown here is derived from an EMBL/GenBank/DDBJ whole genome shotgun (WGS) entry which is preliminary data.</text>
</comment>
<comment type="subcellular location">
    <subcellularLocation>
        <location evidence="1">Membrane</location>
        <topology evidence="1">Multi-pass membrane protein</topology>
    </subcellularLocation>
</comment>
<dbReference type="GO" id="GO:0035673">
    <property type="term" value="F:oligopeptide transmembrane transporter activity"/>
    <property type="evidence" value="ECO:0007669"/>
    <property type="project" value="InterPro"/>
</dbReference>
<gene>
    <name evidence="8" type="ORF">Acr_21g0000790</name>
</gene>
<evidence type="ECO:0000313" key="9">
    <source>
        <dbReference type="Proteomes" id="UP000585474"/>
    </source>
</evidence>
<feature type="transmembrane region" description="Helical" evidence="7">
    <location>
        <begin position="230"/>
        <end position="248"/>
    </location>
</feature>
<evidence type="ECO:0000256" key="2">
    <source>
        <dbReference type="ARBA" id="ARBA00010276"/>
    </source>
</evidence>
<feature type="transmembrane region" description="Helical" evidence="7">
    <location>
        <begin position="298"/>
        <end position="324"/>
    </location>
</feature>
<dbReference type="AlphaFoldDB" id="A0A7J0GF96"/>
<dbReference type="PANTHER" id="PTHR31645:SF76">
    <property type="entry name" value="METAL-NICOTIANAMINE TRANSPORTER YSL8-RELATED"/>
    <property type="match status" value="1"/>
</dbReference>
<dbReference type="PANTHER" id="PTHR31645">
    <property type="entry name" value="OLIGOPEPTIDE TRANSPORTER YGL114W-RELATED"/>
    <property type="match status" value="1"/>
</dbReference>
<proteinExistence type="inferred from homology"/>
<organism evidence="8 9">
    <name type="scientific">Actinidia rufa</name>
    <dbReference type="NCBI Taxonomy" id="165716"/>
    <lineage>
        <taxon>Eukaryota</taxon>
        <taxon>Viridiplantae</taxon>
        <taxon>Streptophyta</taxon>
        <taxon>Embryophyta</taxon>
        <taxon>Tracheophyta</taxon>
        <taxon>Spermatophyta</taxon>
        <taxon>Magnoliopsida</taxon>
        <taxon>eudicotyledons</taxon>
        <taxon>Gunneridae</taxon>
        <taxon>Pentapetalae</taxon>
        <taxon>asterids</taxon>
        <taxon>Ericales</taxon>
        <taxon>Actinidiaceae</taxon>
        <taxon>Actinidia</taxon>
    </lineage>
</organism>
<evidence type="ECO:0000256" key="3">
    <source>
        <dbReference type="ARBA" id="ARBA00022448"/>
    </source>
</evidence>
<name>A0A7J0GF96_9ERIC</name>
<feature type="transmembrane region" description="Helical" evidence="7">
    <location>
        <begin position="97"/>
        <end position="118"/>
    </location>
</feature>
<comment type="similarity">
    <text evidence="2">Belongs to the YSL (TC 2.A.67.2) family.</text>
</comment>
<keyword evidence="3" id="KW-0813">Transport</keyword>
<keyword evidence="9" id="KW-1185">Reference proteome</keyword>
<dbReference type="EMBL" id="BJWL01000021">
    <property type="protein sequence ID" value="GFZ09480.1"/>
    <property type="molecule type" value="Genomic_DNA"/>
</dbReference>
<dbReference type="OrthoDB" id="627262at2759"/>
<evidence type="ECO:0000256" key="1">
    <source>
        <dbReference type="ARBA" id="ARBA00004141"/>
    </source>
</evidence>
<keyword evidence="6 7" id="KW-0472">Membrane</keyword>
<evidence type="ECO:0000256" key="6">
    <source>
        <dbReference type="ARBA" id="ARBA00023136"/>
    </source>
</evidence>
<sequence length="350" mass="38693">MSEIIAKQLTEANDAQNIKNPTLGWMIGFLFVVSFRGLFSVVLLRKIMIIDYKLIYPSGIATAHLINSFHTPQGTNLEKFYFDFSATYVGVGMICPYLINVSLLVGAILSWGIMWPLIHEKRGNWYSAELKSTSLDGLQVYRVLIGIAMILGDGLYNFVKVLGHTLFGLYRQLRDKDQGSFLPVGGRSPPQMLLYLMMITVGLNSFSRTTSQLVLWLLGFSALPKHCLTLSYAFFIGAVVINAIKDVVGKEKAKFIPIPMAMAIPFYIGSYFAIDMFVGSMILFVWSKINKAKADAFGPAVASGLICGDGMWILVSSILALAGVNPPICMKFLSRKTNTKVVLHFLNASN</sequence>
<keyword evidence="5 7" id="KW-1133">Transmembrane helix</keyword>
<evidence type="ECO:0000256" key="7">
    <source>
        <dbReference type="SAM" id="Phobius"/>
    </source>
</evidence>
<evidence type="ECO:0000256" key="5">
    <source>
        <dbReference type="ARBA" id="ARBA00022989"/>
    </source>
</evidence>
<dbReference type="Pfam" id="PF03169">
    <property type="entry name" value="OPT"/>
    <property type="match status" value="3"/>
</dbReference>
<protein>
    <submittedName>
        <fullName evidence="8">YELLOW STRIPE like 7</fullName>
    </submittedName>
</protein>
<evidence type="ECO:0000313" key="8">
    <source>
        <dbReference type="EMBL" id="GFZ09480.1"/>
    </source>
</evidence>
<feature type="transmembrane region" description="Helical" evidence="7">
    <location>
        <begin position="23"/>
        <end position="44"/>
    </location>
</feature>